<reference evidence="1" key="3">
    <citation type="submission" date="2021-05" db="UniProtKB">
        <authorList>
            <consortium name="EnsemblPlants"/>
        </authorList>
    </citation>
    <scope>IDENTIFICATION</scope>
    <source>
        <strain evidence="1">cv. B73</strain>
    </source>
</reference>
<reference evidence="2" key="1">
    <citation type="submission" date="2015-12" db="EMBL/GenBank/DDBJ databases">
        <title>Update maize B73 reference genome by single molecule sequencing technologies.</title>
        <authorList>
            <consortium name="Maize Genome Sequencing Project"/>
            <person name="Ware D."/>
        </authorList>
    </citation>
    <scope>NUCLEOTIDE SEQUENCE [LARGE SCALE GENOMIC DNA]</scope>
    <source>
        <strain evidence="2">cv. B73</strain>
    </source>
</reference>
<protein>
    <submittedName>
        <fullName evidence="1">Uncharacterized protein</fullName>
    </submittedName>
</protein>
<dbReference type="EnsemblPlants" id="Zm00001eb008860_T001">
    <property type="protein sequence ID" value="Zm00001eb008860_P001"/>
    <property type="gene ID" value="Zm00001eb008860"/>
</dbReference>
<reference evidence="1" key="2">
    <citation type="submission" date="2019-07" db="EMBL/GenBank/DDBJ databases">
        <authorList>
            <person name="Seetharam A."/>
            <person name="Woodhouse M."/>
            <person name="Cannon E."/>
        </authorList>
    </citation>
    <scope>NUCLEOTIDE SEQUENCE [LARGE SCALE GENOMIC DNA]</scope>
    <source>
        <strain evidence="1">cv. B73</strain>
    </source>
</reference>
<evidence type="ECO:0000313" key="2">
    <source>
        <dbReference type="Proteomes" id="UP000007305"/>
    </source>
</evidence>
<dbReference type="Gramene" id="Zm00001eb008860_T001">
    <property type="protein sequence ID" value="Zm00001eb008860_P001"/>
    <property type="gene ID" value="Zm00001eb008860"/>
</dbReference>
<dbReference type="Proteomes" id="UP000007305">
    <property type="component" value="Chromosome 1"/>
</dbReference>
<dbReference type="AlphaFoldDB" id="A0A804LG82"/>
<proteinExistence type="predicted"/>
<dbReference type="InParanoid" id="A0A804LG82"/>
<name>A0A804LG82_MAIZE</name>
<evidence type="ECO:0000313" key="1">
    <source>
        <dbReference type="EnsemblPlants" id="Zm00001eb008860_P001"/>
    </source>
</evidence>
<keyword evidence="2" id="KW-1185">Reference proteome</keyword>
<accession>A0A804LG82</accession>
<sequence length="220" mass="23899">MSGRAPPPHCQSIHVVALGGIYGDSDAALLLVVTNAASSSGSGRSCDLLCFFWRRDLVLASLHFFLCSDLRASVAWEGSRSCPPALLNALCFSFLLMATAADLIVPSVSFLSTTQTTVVAVQGSMRERDVPGSTTAKMSARRRANLCLPIVSHAEDVEISLCDDNSEDEQRRRKIGSLRRKAIHTLKKRGRRCVDFRFLPAAVSIEDVSDVEVERAVASF</sequence>
<organism evidence="1 2">
    <name type="scientific">Zea mays</name>
    <name type="common">Maize</name>
    <dbReference type="NCBI Taxonomy" id="4577"/>
    <lineage>
        <taxon>Eukaryota</taxon>
        <taxon>Viridiplantae</taxon>
        <taxon>Streptophyta</taxon>
        <taxon>Embryophyta</taxon>
        <taxon>Tracheophyta</taxon>
        <taxon>Spermatophyta</taxon>
        <taxon>Magnoliopsida</taxon>
        <taxon>Liliopsida</taxon>
        <taxon>Poales</taxon>
        <taxon>Poaceae</taxon>
        <taxon>PACMAD clade</taxon>
        <taxon>Panicoideae</taxon>
        <taxon>Andropogonodae</taxon>
        <taxon>Andropogoneae</taxon>
        <taxon>Tripsacinae</taxon>
        <taxon>Zea</taxon>
    </lineage>
</organism>